<keyword evidence="1" id="KW-1133">Transmembrane helix</keyword>
<keyword evidence="3" id="KW-1185">Reference proteome</keyword>
<feature type="transmembrane region" description="Helical" evidence="1">
    <location>
        <begin position="161"/>
        <end position="181"/>
    </location>
</feature>
<reference evidence="2 3" key="1">
    <citation type="submission" date="2019-04" db="EMBL/GenBank/DDBJ databases">
        <title>An improved genome assembly and genetic linkage map for asparagus bean, Vigna unguiculata ssp. sesquipedialis.</title>
        <authorList>
            <person name="Xia Q."/>
            <person name="Zhang R."/>
            <person name="Dong Y."/>
        </authorList>
    </citation>
    <scope>NUCLEOTIDE SEQUENCE [LARGE SCALE GENOMIC DNA]</scope>
    <source>
        <tissue evidence="2">Leaf</tissue>
    </source>
</reference>
<evidence type="ECO:0000313" key="2">
    <source>
        <dbReference type="EMBL" id="QCE03057.1"/>
    </source>
</evidence>
<dbReference type="InterPro" id="IPR053258">
    <property type="entry name" value="Ca-permeable_cation_channel"/>
</dbReference>
<protein>
    <submittedName>
        <fullName evidence="2">Uncharacterized protein</fullName>
    </submittedName>
</protein>
<dbReference type="PANTHER" id="PTHR34115:SF6">
    <property type="entry name" value="PROTEIN, PUTATIVE-RELATED"/>
    <property type="match status" value="1"/>
</dbReference>
<keyword evidence="1" id="KW-0472">Membrane</keyword>
<dbReference type="AlphaFoldDB" id="A0A4D6MT20"/>
<accession>A0A4D6MT20</accession>
<dbReference type="Gramene" id="Vigun10g101400.1.v1.2">
    <property type="protein sequence ID" value="Vigun10g101400.1.v1.2"/>
    <property type="gene ID" value="Vigun10g101400.v1.2"/>
</dbReference>
<dbReference type="PANTHER" id="PTHR34115">
    <property type="entry name" value="PROTEIN, PUTATIVE-RELATED"/>
    <property type="match status" value="1"/>
</dbReference>
<feature type="transmembrane region" description="Helical" evidence="1">
    <location>
        <begin position="136"/>
        <end position="155"/>
    </location>
</feature>
<evidence type="ECO:0000313" key="3">
    <source>
        <dbReference type="Proteomes" id="UP000501690"/>
    </source>
</evidence>
<organism evidence="2 3">
    <name type="scientific">Vigna unguiculata</name>
    <name type="common">Cowpea</name>
    <dbReference type="NCBI Taxonomy" id="3917"/>
    <lineage>
        <taxon>Eukaryota</taxon>
        <taxon>Viridiplantae</taxon>
        <taxon>Streptophyta</taxon>
        <taxon>Embryophyta</taxon>
        <taxon>Tracheophyta</taxon>
        <taxon>Spermatophyta</taxon>
        <taxon>Magnoliopsida</taxon>
        <taxon>eudicotyledons</taxon>
        <taxon>Gunneridae</taxon>
        <taxon>Pentapetalae</taxon>
        <taxon>rosids</taxon>
        <taxon>fabids</taxon>
        <taxon>Fabales</taxon>
        <taxon>Fabaceae</taxon>
        <taxon>Papilionoideae</taxon>
        <taxon>50 kb inversion clade</taxon>
        <taxon>NPAAA clade</taxon>
        <taxon>indigoferoid/millettioid clade</taxon>
        <taxon>Phaseoleae</taxon>
        <taxon>Vigna</taxon>
    </lineage>
</organism>
<dbReference type="EMBL" id="CP039352">
    <property type="protein sequence ID" value="QCE03057.1"/>
    <property type="molecule type" value="Genomic_DNA"/>
</dbReference>
<proteinExistence type="predicted"/>
<dbReference type="Proteomes" id="UP000501690">
    <property type="component" value="Linkage Group LG8"/>
</dbReference>
<gene>
    <name evidence="2" type="ORF">DEO72_LG8g1076</name>
</gene>
<sequence length="216" mass="24797">MDESNEYIYELGAKDSQHVSFSICRAKPRRLKLAKKVNQRKFMASTCRMKYYNPASLSTASIEEDFIPQLPWHAIFVFLDPILLGVMQVEYQNKKESPFETHPLQKNTFLITICIYGALLGIKIHTKTRRDYLEKILSYGLLLSGAFSSLSLLSILMQQKLLWIVLIIWGSIPLILSHHMLRSAACWTVKIFEKLTWDVSDKHSSACGNNDVCPRV</sequence>
<name>A0A4D6MT20_VIGUN</name>
<evidence type="ECO:0000256" key="1">
    <source>
        <dbReference type="SAM" id="Phobius"/>
    </source>
</evidence>
<dbReference type="OrthoDB" id="1429550at2759"/>
<keyword evidence="1" id="KW-0812">Transmembrane</keyword>